<organism evidence="2 3">
    <name type="scientific">Carboxydocella sporoproducens DSM 16521</name>
    <dbReference type="NCBI Taxonomy" id="1121270"/>
    <lineage>
        <taxon>Bacteria</taxon>
        <taxon>Bacillati</taxon>
        <taxon>Bacillota</taxon>
        <taxon>Clostridia</taxon>
        <taxon>Eubacteriales</taxon>
        <taxon>Clostridiales Family XVI. Incertae Sedis</taxon>
        <taxon>Carboxydocella</taxon>
    </lineage>
</organism>
<dbReference type="OrthoDB" id="581382at2"/>
<dbReference type="Proteomes" id="UP000189933">
    <property type="component" value="Unassembled WGS sequence"/>
</dbReference>
<reference evidence="3" key="1">
    <citation type="submission" date="2017-02" db="EMBL/GenBank/DDBJ databases">
        <authorList>
            <person name="Varghese N."/>
            <person name="Submissions S."/>
        </authorList>
    </citation>
    <scope>NUCLEOTIDE SEQUENCE [LARGE SCALE GENOMIC DNA]</scope>
    <source>
        <strain evidence="3">DSM 16521</strain>
    </source>
</reference>
<dbReference type="Gene3D" id="3.30.2010.10">
    <property type="entry name" value="Metalloproteases ('zincins'), catalytic domain"/>
    <property type="match status" value="1"/>
</dbReference>
<feature type="domain" description="YgjP-like metallopeptidase" evidence="1">
    <location>
        <begin position="14"/>
        <end position="216"/>
    </location>
</feature>
<protein>
    <recommendedName>
        <fullName evidence="1">YgjP-like metallopeptidase domain-containing protein</fullName>
    </recommendedName>
</protein>
<dbReference type="InterPro" id="IPR002725">
    <property type="entry name" value="YgjP-like_metallopeptidase"/>
</dbReference>
<name>A0A1T4M7S5_9FIRM</name>
<evidence type="ECO:0000313" key="3">
    <source>
        <dbReference type="Proteomes" id="UP000189933"/>
    </source>
</evidence>
<dbReference type="AlphaFoldDB" id="A0A1T4M7S5"/>
<dbReference type="EMBL" id="FUXM01000003">
    <property type="protein sequence ID" value="SJZ62972.1"/>
    <property type="molecule type" value="Genomic_DNA"/>
</dbReference>
<dbReference type="InterPro" id="IPR053136">
    <property type="entry name" value="UTP_pyrophosphatase-like"/>
</dbReference>
<dbReference type="Pfam" id="PF01863">
    <property type="entry name" value="YgjP-like"/>
    <property type="match status" value="1"/>
</dbReference>
<gene>
    <name evidence="2" type="ORF">SAMN02745885_00470</name>
</gene>
<dbReference type="CDD" id="cd07344">
    <property type="entry name" value="M48_yhfN_like"/>
    <property type="match status" value="1"/>
</dbReference>
<accession>A0A1T4M7S5</accession>
<dbReference type="PANTHER" id="PTHR30399:SF1">
    <property type="entry name" value="UTP PYROPHOSPHATASE"/>
    <property type="match status" value="1"/>
</dbReference>
<dbReference type="PANTHER" id="PTHR30399">
    <property type="entry name" value="UNCHARACTERIZED PROTEIN YGJP"/>
    <property type="match status" value="1"/>
</dbReference>
<keyword evidence="3" id="KW-1185">Reference proteome</keyword>
<dbReference type="RefSeq" id="WP_078664609.1">
    <property type="nucleotide sequence ID" value="NZ_FUXM01000003.1"/>
</dbReference>
<evidence type="ECO:0000313" key="2">
    <source>
        <dbReference type="EMBL" id="SJZ62972.1"/>
    </source>
</evidence>
<sequence>MQIEIKKIIRSNRKTIAIEIATDSSLIIRAPKRLPLKIIKDLVQNKEKWIKEKLQEIELKQKHYQPLQFKTGDELWYLGEKYIFLITDSCENIFLHGYKLFFPQDQQERAAELLKQWYKEQSKKLLPARAEYYSQLTGIKFNSIKITGARKRWGSCSSRGNLNFTWRLIMAPLRVIDYVVVHELVHIEFMNHSRQFWARVGEIMPDYKEQKQWLRENQLLLELM</sequence>
<proteinExistence type="predicted"/>
<evidence type="ECO:0000259" key="1">
    <source>
        <dbReference type="Pfam" id="PF01863"/>
    </source>
</evidence>